<dbReference type="PANTHER" id="PTHR34796">
    <property type="entry name" value="EXPRESSED PROTEIN"/>
    <property type="match status" value="1"/>
</dbReference>
<sequence length="158" mass="16348">MSRPGERPRDALGRPLPHGETGVPPLASSAPLPPAAALAEAQRLLDAGLPFQAHEVLEAVWKSPETDPGERGLWRGLAQLAVGVTHLARGNVKGGVAVLRRGAANLIPYADRPPHGVAVPGLLAWVDLRIADIGRAHPGLPCITARTAPADGGPRLVG</sequence>
<dbReference type="STRING" id="106370.Francci3_2994"/>
<dbReference type="eggNOG" id="COG1547">
    <property type="taxonomic scope" value="Bacteria"/>
</dbReference>
<evidence type="ECO:0000313" key="2">
    <source>
        <dbReference type="EMBL" id="ABD12351.1"/>
    </source>
</evidence>
<dbReference type="AlphaFoldDB" id="Q2J8P1"/>
<dbReference type="HOGENOM" id="CLU_125317_0_0_11"/>
<keyword evidence="3" id="KW-1185">Reference proteome</keyword>
<dbReference type="Proteomes" id="UP000001937">
    <property type="component" value="Chromosome"/>
</dbReference>
<accession>Q2J8P1</accession>
<feature type="region of interest" description="Disordered" evidence="1">
    <location>
        <begin position="1"/>
        <end position="31"/>
    </location>
</feature>
<dbReference type="Pfam" id="PF03745">
    <property type="entry name" value="DUF309"/>
    <property type="match status" value="1"/>
</dbReference>
<feature type="compositionally biased region" description="Basic and acidic residues" evidence="1">
    <location>
        <begin position="1"/>
        <end position="12"/>
    </location>
</feature>
<proteinExistence type="predicted"/>
<accession>A0A1X1PRQ2</accession>
<dbReference type="Gene3D" id="1.10.3450.10">
    <property type="entry name" value="TTHA0068-like"/>
    <property type="match status" value="1"/>
</dbReference>
<protein>
    <recommendedName>
        <fullName evidence="4">DUF309 domain-containing protein</fullName>
    </recommendedName>
</protein>
<organism evidence="2 3">
    <name type="scientific">Frankia casuarinae (strain DSM 45818 / CECT 9043 / HFP020203 / CcI3)</name>
    <dbReference type="NCBI Taxonomy" id="106370"/>
    <lineage>
        <taxon>Bacteria</taxon>
        <taxon>Bacillati</taxon>
        <taxon>Actinomycetota</taxon>
        <taxon>Actinomycetes</taxon>
        <taxon>Frankiales</taxon>
        <taxon>Frankiaceae</taxon>
        <taxon>Frankia</taxon>
    </lineage>
</organism>
<gene>
    <name evidence="2" type="ordered locus">Francci3_2994</name>
</gene>
<dbReference type="RefSeq" id="WP_011437379.1">
    <property type="nucleotide sequence ID" value="NC_007777.1"/>
</dbReference>
<dbReference type="SUPFAM" id="SSF140663">
    <property type="entry name" value="TTHA0068-like"/>
    <property type="match status" value="1"/>
</dbReference>
<name>Q2J8P1_FRACC</name>
<dbReference type="InterPro" id="IPR023203">
    <property type="entry name" value="TTHA0068_sf"/>
</dbReference>
<reference evidence="2 3" key="1">
    <citation type="journal article" date="2007" name="Genome Res.">
        <title>Genome characteristics of facultatively symbiotic Frankia sp. strains reflect host range and host plant biogeography.</title>
        <authorList>
            <person name="Normand P."/>
            <person name="Lapierre P."/>
            <person name="Tisa L.S."/>
            <person name="Gogarten J.P."/>
            <person name="Alloisio N."/>
            <person name="Bagnarol E."/>
            <person name="Bassi C.A."/>
            <person name="Berry A.M."/>
            <person name="Bickhart D.M."/>
            <person name="Choisne N."/>
            <person name="Couloux A."/>
            <person name="Cournoyer B."/>
            <person name="Cruveiller S."/>
            <person name="Daubin V."/>
            <person name="Demange N."/>
            <person name="Francino M.P."/>
            <person name="Goltsman E."/>
            <person name="Huang Y."/>
            <person name="Kopp O.R."/>
            <person name="Labarre L."/>
            <person name="Lapidus A."/>
            <person name="Lavire C."/>
            <person name="Marechal J."/>
            <person name="Martinez M."/>
            <person name="Mastronunzio J.E."/>
            <person name="Mullin B.C."/>
            <person name="Niemann J."/>
            <person name="Pujic P."/>
            <person name="Rawnsley T."/>
            <person name="Rouy Z."/>
            <person name="Schenowitz C."/>
            <person name="Sellstedt A."/>
            <person name="Tavares F."/>
            <person name="Tomkins J.P."/>
            <person name="Vallenet D."/>
            <person name="Valverde C."/>
            <person name="Wall L.G."/>
            <person name="Wang Y."/>
            <person name="Medigue C."/>
            <person name="Benson D.R."/>
        </authorList>
    </citation>
    <scope>NUCLEOTIDE SEQUENCE [LARGE SCALE GENOMIC DNA]</scope>
    <source>
        <strain evidence="3">DSM 45818 / CECT 9043 / CcI3</strain>
    </source>
</reference>
<dbReference type="KEGG" id="fra:Francci3_2994"/>
<dbReference type="InterPro" id="IPR005500">
    <property type="entry name" value="DUF309"/>
</dbReference>
<dbReference type="EMBL" id="CP000249">
    <property type="protein sequence ID" value="ABD12351.1"/>
    <property type="molecule type" value="Genomic_DNA"/>
</dbReference>
<dbReference type="PANTHER" id="PTHR34796:SF1">
    <property type="entry name" value="EXPRESSED PROTEIN"/>
    <property type="match status" value="1"/>
</dbReference>
<evidence type="ECO:0000256" key="1">
    <source>
        <dbReference type="SAM" id="MobiDB-lite"/>
    </source>
</evidence>
<evidence type="ECO:0000313" key="3">
    <source>
        <dbReference type="Proteomes" id="UP000001937"/>
    </source>
</evidence>
<evidence type="ECO:0008006" key="4">
    <source>
        <dbReference type="Google" id="ProtNLM"/>
    </source>
</evidence>